<organism evidence="3 4">
    <name type="scientific">Shewanella violacea (strain JCM 10179 / CIP 106290 / LMG 19151 / DSS12)</name>
    <dbReference type="NCBI Taxonomy" id="637905"/>
    <lineage>
        <taxon>Bacteria</taxon>
        <taxon>Pseudomonadati</taxon>
        <taxon>Pseudomonadota</taxon>
        <taxon>Gammaproteobacteria</taxon>
        <taxon>Alteromonadales</taxon>
        <taxon>Shewanellaceae</taxon>
        <taxon>Shewanella</taxon>
    </lineage>
</organism>
<dbReference type="GO" id="GO:0016887">
    <property type="term" value="F:ATP hydrolysis activity"/>
    <property type="evidence" value="ECO:0007669"/>
    <property type="project" value="TreeGrafter"/>
</dbReference>
<dbReference type="eggNOG" id="COG4963">
    <property type="taxonomic scope" value="Bacteria"/>
</dbReference>
<dbReference type="STRING" id="637905.SVI_2008"/>
<proteinExistence type="predicted"/>
<dbReference type="HOGENOM" id="CLU_033160_1_1_6"/>
<evidence type="ECO:0000313" key="4">
    <source>
        <dbReference type="Proteomes" id="UP000002350"/>
    </source>
</evidence>
<gene>
    <name evidence="3" type="ordered locus">SVI_2008</name>
</gene>
<sequence>MLRRTIPVAVLSIAIKSSSKPNPYYSKCKQFLSGKDKSMDNPLELLVSNDKERETSKNTNVDSHPAAKTSVNKILPYPVHALLINSCHESISEIELILDACLNLSWEGIETLNPFAGTSANARPYNLVLLILPNDKVSAVQALQSAAAYDVDIIILGQDTPQGVLRLAFQQGVSDFVSLQDPAVELLQSLEKIAFKLADEADLAPVLAVVNAKGGSGASFIAASIAMIASIRDEGEVSLLDTDLLQGTLAHMLGLEPHYFITEAIVELETLDEMALKGAMTNLGHLHLLAAEPFAVLNATEPIELRNTNELLLKCRQYYQQVIIDLSRGPEIWNADMLTNANILLVVQQNVMSIREAKAVVNQLVGFMGIDIDRIHLLVNRYQKTSSGINLKDIMVTTGIKSQFVVANDFSLASQCIDMGAPITDVAKREQMLKDLSQVTEYFFPGSKAAVNPAKGFWNRILGNWL</sequence>
<dbReference type="GO" id="GO:0009898">
    <property type="term" value="C:cytoplasmic side of plasma membrane"/>
    <property type="evidence" value="ECO:0007669"/>
    <property type="project" value="TreeGrafter"/>
</dbReference>
<dbReference type="KEGG" id="svo:SVI_2008"/>
<reference evidence="4" key="1">
    <citation type="journal article" date="2010" name="Mol. Biosyst.">
        <title>Complete genome sequence and comparative analysis of Shewanella violacea, a psychrophilic and piezophilic bacterium from deep sea floor sediments.</title>
        <authorList>
            <person name="Aono E."/>
            <person name="Baba T."/>
            <person name="Ara T."/>
            <person name="Nishi T."/>
            <person name="Nakamichi T."/>
            <person name="Inamoto E."/>
            <person name="Toyonaga H."/>
            <person name="Hasegawa M."/>
            <person name="Takai Y."/>
            <person name="Okumura Y."/>
            <person name="Baba M."/>
            <person name="Tomita M."/>
            <person name="Kato C."/>
            <person name="Oshima T."/>
            <person name="Nakasone K."/>
            <person name="Mori H."/>
        </authorList>
    </citation>
    <scope>NUCLEOTIDE SEQUENCE [LARGE SCALE GENOMIC DNA]</scope>
    <source>
        <strain evidence="4">JCM 10179 / CIP 106290 / LMG 19151 / DSS12</strain>
    </source>
</reference>
<dbReference type="GO" id="GO:0051782">
    <property type="term" value="P:negative regulation of cell division"/>
    <property type="evidence" value="ECO:0007669"/>
    <property type="project" value="TreeGrafter"/>
</dbReference>
<dbReference type="GO" id="GO:0005524">
    <property type="term" value="F:ATP binding"/>
    <property type="evidence" value="ECO:0007669"/>
    <property type="project" value="UniProtKB-KW"/>
</dbReference>
<dbReference type="PANTHER" id="PTHR43384">
    <property type="entry name" value="SEPTUM SITE-DETERMINING PROTEIN MIND HOMOLOG, CHLOROPLASTIC-RELATED"/>
    <property type="match status" value="1"/>
</dbReference>
<evidence type="ECO:0000313" key="3">
    <source>
        <dbReference type="EMBL" id="BAJ01979.1"/>
    </source>
</evidence>
<keyword evidence="1" id="KW-0547">Nucleotide-binding</keyword>
<dbReference type="SUPFAM" id="SSF52540">
    <property type="entry name" value="P-loop containing nucleoside triphosphate hydrolases"/>
    <property type="match status" value="1"/>
</dbReference>
<keyword evidence="4" id="KW-1185">Reference proteome</keyword>
<dbReference type="GO" id="GO:0005829">
    <property type="term" value="C:cytosol"/>
    <property type="evidence" value="ECO:0007669"/>
    <property type="project" value="TreeGrafter"/>
</dbReference>
<dbReference type="PANTHER" id="PTHR43384:SF6">
    <property type="entry name" value="SEPTUM SITE-DETERMINING PROTEIN MIND HOMOLOG, CHLOROPLASTIC"/>
    <property type="match status" value="1"/>
</dbReference>
<dbReference type="Gene3D" id="3.40.50.300">
    <property type="entry name" value="P-loop containing nucleotide triphosphate hydrolases"/>
    <property type="match status" value="1"/>
</dbReference>
<dbReference type="Proteomes" id="UP000002350">
    <property type="component" value="Chromosome"/>
</dbReference>
<evidence type="ECO:0000256" key="2">
    <source>
        <dbReference type="ARBA" id="ARBA00022840"/>
    </source>
</evidence>
<name>D4ZJY0_SHEVD</name>
<evidence type="ECO:0000256" key="1">
    <source>
        <dbReference type="ARBA" id="ARBA00022741"/>
    </source>
</evidence>
<dbReference type="InterPro" id="IPR027417">
    <property type="entry name" value="P-loop_NTPase"/>
</dbReference>
<keyword evidence="2" id="KW-0067">ATP-binding</keyword>
<protein>
    <submittedName>
        <fullName evidence="3">Uncharacterized protein</fullName>
    </submittedName>
</protein>
<dbReference type="EMBL" id="AP011177">
    <property type="protein sequence ID" value="BAJ01979.1"/>
    <property type="molecule type" value="Genomic_DNA"/>
</dbReference>
<dbReference type="AlphaFoldDB" id="D4ZJY0"/>
<accession>D4ZJY0</accession>
<dbReference type="InterPro" id="IPR050625">
    <property type="entry name" value="ParA/MinD_ATPase"/>
</dbReference>